<evidence type="ECO:0000313" key="1">
    <source>
        <dbReference type="EMBL" id="KAG0721570.1"/>
    </source>
</evidence>
<sequence length="213" mass="23698">MCSVSAVAHRRSLWSSMAIAASSPKDHDHIRRTKNSFCDLKIRPDMIHVTPRAKFMDNPHNKSELIHLLSSTFWKRQITVVQCDNDADTSIVRAALAATDDSVEVRAEDADVLIMLVHHSSSTNHPLFLTTSKGFYDVRRIREALSERQRRYLLFCHAFTGTTLGAIRYMFSRKAAAGLIKPETLGCSCTAFSPCLSPNPGLDAAAEHVFGPQ</sequence>
<reference evidence="1" key="1">
    <citation type="submission" date="2020-07" db="EMBL/GenBank/DDBJ databases">
        <title>The High-quality genome of the commercially important snow crab, Chionoecetes opilio.</title>
        <authorList>
            <person name="Jeong J.-H."/>
            <person name="Ryu S."/>
        </authorList>
    </citation>
    <scope>NUCLEOTIDE SEQUENCE</scope>
    <source>
        <strain evidence="1">MADBK_172401_WGS</strain>
        <tissue evidence="1">Digestive gland</tissue>
    </source>
</reference>
<evidence type="ECO:0000313" key="2">
    <source>
        <dbReference type="Proteomes" id="UP000770661"/>
    </source>
</evidence>
<protein>
    <submittedName>
        <fullName evidence="1">Uncharacterized protein</fullName>
    </submittedName>
</protein>
<gene>
    <name evidence="1" type="ORF">GWK47_000645</name>
</gene>
<keyword evidence="2" id="KW-1185">Reference proteome</keyword>
<dbReference type="AlphaFoldDB" id="A0A8J4Y5Q1"/>
<dbReference type="Proteomes" id="UP000770661">
    <property type="component" value="Unassembled WGS sequence"/>
</dbReference>
<proteinExistence type="predicted"/>
<name>A0A8J4Y5Q1_CHIOP</name>
<accession>A0A8J4Y5Q1</accession>
<dbReference type="EMBL" id="JACEEZ010010891">
    <property type="protein sequence ID" value="KAG0721570.1"/>
    <property type="molecule type" value="Genomic_DNA"/>
</dbReference>
<dbReference type="OrthoDB" id="6753017at2759"/>
<comment type="caution">
    <text evidence="1">The sequence shown here is derived from an EMBL/GenBank/DDBJ whole genome shotgun (WGS) entry which is preliminary data.</text>
</comment>
<organism evidence="1 2">
    <name type="scientific">Chionoecetes opilio</name>
    <name type="common">Atlantic snow crab</name>
    <name type="synonym">Cancer opilio</name>
    <dbReference type="NCBI Taxonomy" id="41210"/>
    <lineage>
        <taxon>Eukaryota</taxon>
        <taxon>Metazoa</taxon>
        <taxon>Ecdysozoa</taxon>
        <taxon>Arthropoda</taxon>
        <taxon>Crustacea</taxon>
        <taxon>Multicrustacea</taxon>
        <taxon>Malacostraca</taxon>
        <taxon>Eumalacostraca</taxon>
        <taxon>Eucarida</taxon>
        <taxon>Decapoda</taxon>
        <taxon>Pleocyemata</taxon>
        <taxon>Brachyura</taxon>
        <taxon>Eubrachyura</taxon>
        <taxon>Majoidea</taxon>
        <taxon>Majidae</taxon>
        <taxon>Chionoecetes</taxon>
    </lineage>
</organism>